<evidence type="ECO:0000259" key="5">
    <source>
        <dbReference type="Pfam" id="PF02347"/>
    </source>
</evidence>
<dbReference type="EMBL" id="DF968180">
    <property type="protein sequence ID" value="GAP40008.1"/>
    <property type="molecule type" value="Genomic_DNA"/>
</dbReference>
<dbReference type="OrthoDB" id="9771867at2"/>
<comment type="function">
    <text evidence="1 4">The glycine cleavage system catalyzes the degradation of glycine. The P protein binds the alpha-amino group of glycine through its pyridoxal phosphate cofactor; CO(2) is released and the remaining methylamine moiety is then transferred to the lipoamide cofactor of the H protein.</text>
</comment>
<dbReference type="PATRIC" id="fig|1678840.3.peg.1159"/>
<dbReference type="Gene3D" id="3.40.640.10">
    <property type="entry name" value="Type I PLP-dependent aspartate aminotransferase-like (Major domain)"/>
    <property type="match status" value="1"/>
</dbReference>
<dbReference type="HAMAP" id="MF_00712">
    <property type="entry name" value="GcvPA"/>
    <property type="match status" value="1"/>
</dbReference>
<dbReference type="InterPro" id="IPR023010">
    <property type="entry name" value="GcvPA"/>
</dbReference>
<comment type="catalytic activity">
    <reaction evidence="3 4">
        <text>N(6)-[(R)-lipoyl]-L-lysyl-[glycine-cleavage complex H protein] + glycine + H(+) = N(6)-[(R)-S(8)-aminomethyldihydrolipoyl]-L-lysyl-[glycine-cleavage complex H protein] + CO2</text>
        <dbReference type="Rhea" id="RHEA:24304"/>
        <dbReference type="Rhea" id="RHEA-COMP:10494"/>
        <dbReference type="Rhea" id="RHEA-COMP:10495"/>
        <dbReference type="ChEBI" id="CHEBI:15378"/>
        <dbReference type="ChEBI" id="CHEBI:16526"/>
        <dbReference type="ChEBI" id="CHEBI:57305"/>
        <dbReference type="ChEBI" id="CHEBI:83099"/>
        <dbReference type="ChEBI" id="CHEBI:83143"/>
        <dbReference type="EC" id="1.4.4.2"/>
    </reaction>
</comment>
<dbReference type="GO" id="GO:0004375">
    <property type="term" value="F:glycine dehydrogenase (decarboxylating) activity"/>
    <property type="evidence" value="ECO:0007669"/>
    <property type="project" value="UniProtKB-EC"/>
</dbReference>
<dbReference type="SUPFAM" id="SSF53383">
    <property type="entry name" value="PLP-dependent transferases"/>
    <property type="match status" value="1"/>
</dbReference>
<evidence type="ECO:0000256" key="2">
    <source>
        <dbReference type="ARBA" id="ARBA00023002"/>
    </source>
</evidence>
<sequence length="454" mass="49911">MMFIPHSDAERDEMLAAIGIQSMDDLFEAIPKRYRFPKINLHEGMTEIEASAQLKEIAEADLSVEDVSCFLGAGAYHHYIPAVIDNLISRGEFYTAYTPYQPEISQGTLQGIFEYQSLIARLTGMEAANASHYDGATACAEAGILAYHQFRGKRKKILVSPGLHPHYAAVMQTYLENFDGVHIEIPEFKSLDSVTPQNLADLIDEETAMVMVQYPDFFGQLFDYSEFAEIVHAKGALFCMSVNPIALGLLKTPGEMGADIVVGEGQPLGIPLSLGGPYLGLFAAKKDLIRKVSGRIVGETVDNRGQKAYVLTLTAREQHIRREKATSNICSNQGLNALTAAIYLSLLGKKGLQDVARLCYDKAHYAAERISKIPGFHVLNSTPFFHEFAVACPAPVSEINEHLLHHGILGGLDLSRMIPSLQNVMLIAVTELNSKEAIDDFCRILSGDENDDES</sequence>
<dbReference type="RefSeq" id="WP_062278901.1">
    <property type="nucleotide sequence ID" value="NZ_DF968180.1"/>
</dbReference>
<evidence type="ECO:0000256" key="3">
    <source>
        <dbReference type="ARBA" id="ARBA00049026"/>
    </source>
</evidence>
<evidence type="ECO:0000256" key="4">
    <source>
        <dbReference type="HAMAP-Rule" id="MF_00712"/>
    </source>
</evidence>
<organism evidence="6">
    <name type="scientific">Flexilinea flocculi</name>
    <dbReference type="NCBI Taxonomy" id="1678840"/>
    <lineage>
        <taxon>Bacteria</taxon>
        <taxon>Bacillati</taxon>
        <taxon>Chloroflexota</taxon>
        <taxon>Anaerolineae</taxon>
        <taxon>Anaerolineales</taxon>
        <taxon>Anaerolineaceae</taxon>
        <taxon>Flexilinea</taxon>
    </lineage>
</organism>
<evidence type="ECO:0000313" key="6">
    <source>
        <dbReference type="EMBL" id="GAP40008.1"/>
    </source>
</evidence>
<dbReference type="PIRSF" id="PIRSF006815">
    <property type="entry name" value="GcvPA"/>
    <property type="match status" value="1"/>
</dbReference>
<keyword evidence="2 4" id="KW-0560">Oxidoreductase</keyword>
<dbReference type="AlphaFoldDB" id="A0A0K8PBH2"/>
<reference evidence="6" key="1">
    <citation type="journal article" date="2015" name="Genome Announc.">
        <title>Draft Genome Sequence of Anaerolineae Strain TC1, a Novel Isolate from a Methanogenic Wastewater Treatment System.</title>
        <authorList>
            <person name="Matsuura N."/>
            <person name="Tourlousse D.M."/>
            <person name="Sun L."/>
            <person name="Toyonaga M."/>
            <person name="Kuroda K."/>
            <person name="Ohashi A."/>
            <person name="Cruz R."/>
            <person name="Yamaguchi T."/>
            <person name="Sekiguchi Y."/>
        </authorList>
    </citation>
    <scope>NUCLEOTIDE SEQUENCE [LARGE SCALE GENOMIC DNA]</scope>
    <source>
        <strain evidence="6">TC1</strain>
    </source>
</reference>
<gene>
    <name evidence="4" type="primary">gcvPA</name>
    <name evidence="6" type="ORF">ATC1_12548</name>
</gene>
<proteinExistence type="inferred from homology"/>
<dbReference type="PANTHER" id="PTHR42806">
    <property type="entry name" value="GLYCINE CLEAVAGE SYSTEM P-PROTEIN"/>
    <property type="match status" value="1"/>
</dbReference>
<name>A0A0K8PBH2_9CHLR</name>
<dbReference type="EC" id="1.4.4.2" evidence="4"/>
<dbReference type="Gene3D" id="3.90.1150.10">
    <property type="entry name" value="Aspartate Aminotransferase, domain 1"/>
    <property type="match status" value="1"/>
</dbReference>
<comment type="similarity">
    <text evidence="4">Belongs to the GcvP family. N-terminal subunit subfamily.</text>
</comment>
<dbReference type="InterPro" id="IPR020581">
    <property type="entry name" value="GDC_P"/>
</dbReference>
<dbReference type="InterPro" id="IPR015422">
    <property type="entry name" value="PyrdxlP-dep_Trfase_small"/>
</dbReference>
<protein>
    <recommendedName>
        <fullName evidence="4">Probable glycine dehydrogenase (decarboxylating) subunit 1</fullName>
        <ecNumber evidence="4">1.4.4.2</ecNumber>
    </recommendedName>
    <alternativeName>
        <fullName evidence="4">Glycine cleavage system P-protein subunit 1</fullName>
    </alternativeName>
    <alternativeName>
        <fullName evidence="4">Glycine decarboxylase subunit 1</fullName>
    </alternativeName>
    <alternativeName>
        <fullName evidence="4">Glycine dehydrogenase (aminomethyl-transferring) subunit 1</fullName>
    </alternativeName>
</protein>
<keyword evidence="7" id="KW-1185">Reference proteome</keyword>
<dbReference type="Pfam" id="PF02347">
    <property type="entry name" value="GDC-P"/>
    <property type="match status" value="1"/>
</dbReference>
<dbReference type="PANTHER" id="PTHR42806:SF1">
    <property type="entry name" value="GLYCINE DEHYDROGENASE (DECARBOXYLATING)"/>
    <property type="match status" value="1"/>
</dbReference>
<feature type="domain" description="Glycine cleavage system P-protein N-terminal" evidence="5">
    <location>
        <begin position="3"/>
        <end position="444"/>
    </location>
</feature>
<dbReference type="STRING" id="1678840.ATC1_12548"/>
<dbReference type="GO" id="GO:0019464">
    <property type="term" value="P:glycine decarboxylation via glycine cleavage system"/>
    <property type="evidence" value="ECO:0007669"/>
    <property type="project" value="UniProtKB-UniRule"/>
</dbReference>
<dbReference type="GO" id="GO:0009116">
    <property type="term" value="P:nucleoside metabolic process"/>
    <property type="evidence" value="ECO:0007669"/>
    <property type="project" value="InterPro"/>
</dbReference>
<evidence type="ECO:0000313" key="7">
    <source>
        <dbReference type="Proteomes" id="UP000053370"/>
    </source>
</evidence>
<dbReference type="InterPro" id="IPR015424">
    <property type="entry name" value="PyrdxlP-dep_Trfase"/>
</dbReference>
<dbReference type="Proteomes" id="UP000053370">
    <property type="component" value="Unassembled WGS sequence"/>
</dbReference>
<comment type="subunit">
    <text evidence="4">The glycine cleavage system is composed of four proteins: P, T, L and H. In this organism, the P 'protein' is a heterodimer of two subunits.</text>
</comment>
<dbReference type="CDD" id="cd00613">
    <property type="entry name" value="GDC-P"/>
    <property type="match status" value="1"/>
</dbReference>
<accession>A0A0K8PBH2</accession>
<dbReference type="InterPro" id="IPR049315">
    <property type="entry name" value="GDC-P_N"/>
</dbReference>
<dbReference type="NCBIfam" id="NF001696">
    <property type="entry name" value="PRK00451.1"/>
    <property type="match status" value="1"/>
</dbReference>
<evidence type="ECO:0000256" key="1">
    <source>
        <dbReference type="ARBA" id="ARBA00003788"/>
    </source>
</evidence>
<dbReference type="InterPro" id="IPR015421">
    <property type="entry name" value="PyrdxlP-dep_Trfase_major"/>
</dbReference>